<reference evidence="1 2" key="2">
    <citation type="journal article" date="2016" name="Int. J. Syst. Evol. Microbiol.">
        <title>Lutibacter profundi sp. nov., isolated from a deep-sea hydrothermal system on the Arctic Mid-Ocean Ridge and emended description of the genus Lutibacter.</title>
        <authorList>
            <person name="Le Moine Bauer S."/>
            <person name="Roalkvam I."/>
            <person name="Steen I.H."/>
            <person name="Dahle H."/>
        </authorList>
    </citation>
    <scope>NUCLEOTIDE SEQUENCE [LARGE SCALE GENOMIC DNA]</scope>
    <source>
        <strain evidence="1 2">LP1</strain>
    </source>
</reference>
<dbReference type="KEGG" id="lut:Lupro_12165"/>
<protein>
    <submittedName>
        <fullName evidence="1">Uncharacterized protein</fullName>
    </submittedName>
</protein>
<dbReference type="PROSITE" id="PS51257">
    <property type="entry name" value="PROKAR_LIPOPROTEIN"/>
    <property type="match status" value="1"/>
</dbReference>
<dbReference type="Proteomes" id="UP000059672">
    <property type="component" value="Chromosome"/>
</dbReference>
<organism evidence="1 2">
    <name type="scientific">Lutibacter profundi</name>
    <dbReference type="NCBI Taxonomy" id="1622118"/>
    <lineage>
        <taxon>Bacteria</taxon>
        <taxon>Pseudomonadati</taxon>
        <taxon>Bacteroidota</taxon>
        <taxon>Flavobacteriia</taxon>
        <taxon>Flavobacteriales</taxon>
        <taxon>Flavobacteriaceae</taxon>
        <taxon>Lutibacter</taxon>
    </lineage>
</organism>
<dbReference type="AlphaFoldDB" id="A0A0X8G8J0"/>
<keyword evidence="2" id="KW-1185">Reference proteome</keyword>
<evidence type="ECO:0000313" key="1">
    <source>
        <dbReference type="EMBL" id="AMC11969.1"/>
    </source>
</evidence>
<proteinExistence type="predicted"/>
<dbReference type="STRING" id="1622118.Lupro_12165"/>
<sequence length="124" mass="14055">MLRLNFFARKGSFKLLVLGFLFILFQGCKVYEDSITVDEAANSEKKSYLKITMLNGDKYIYDAIESIGDDYYGIYYKEEEKLRTLLKTTEIKDVQYHNEKVSAGNNVIGIGIGVLSLAAGILMF</sequence>
<dbReference type="OrthoDB" id="1453201at2"/>
<gene>
    <name evidence="1" type="ORF">Lupro_12165</name>
</gene>
<dbReference type="RefSeq" id="WP_068210778.1">
    <property type="nucleotide sequence ID" value="NZ_CP013355.1"/>
</dbReference>
<evidence type="ECO:0000313" key="2">
    <source>
        <dbReference type="Proteomes" id="UP000059672"/>
    </source>
</evidence>
<accession>A0A0X8G8J0</accession>
<dbReference type="EMBL" id="CP013355">
    <property type="protein sequence ID" value="AMC11969.1"/>
    <property type="molecule type" value="Genomic_DNA"/>
</dbReference>
<name>A0A0X8G8J0_9FLAO</name>
<reference evidence="2" key="1">
    <citation type="submission" date="2015-12" db="EMBL/GenBank/DDBJ databases">
        <title>Complete genome sequence of Lutibacter profundus strain LP1.</title>
        <authorList>
            <person name="Wissuwa J."/>
            <person name="Le Moine Bauer S."/>
            <person name="Stokke R."/>
            <person name="Dahle H."/>
            <person name="Steen I.H."/>
        </authorList>
    </citation>
    <scope>NUCLEOTIDE SEQUENCE [LARGE SCALE GENOMIC DNA]</scope>
    <source>
        <strain evidence="2">LP1</strain>
    </source>
</reference>